<organism evidence="15 16">
    <name type="scientific">Brassica campestris</name>
    <name type="common">Field mustard</name>
    <dbReference type="NCBI Taxonomy" id="3711"/>
    <lineage>
        <taxon>Eukaryota</taxon>
        <taxon>Viridiplantae</taxon>
        <taxon>Streptophyta</taxon>
        <taxon>Embryophyta</taxon>
        <taxon>Tracheophyta</taxon>
        <taxon>Spermatophyta</taxon>
        <taxon>Magnoliopsida</taxon>
        <taxon>eudicotyledons</taxon>
        <taxon>Gunneridae</taxon>
        <taxon>Pentapetalae</taxon>
        <taxon>rosids</taxon>
        <taxon>malvids</taxon>
        <taxon>Brassicales</taxon>
        <taxon>Brassicaceae</taxon>
        <taxon>Brassiceae</taxon>
        <taxon>Brassica</taxon>
    </lineage>
</organism>
<comment type="catalytic activity">
    <reaction evidence="10">
        <text>L-seryl-[protein] + ATP = O-phospho-L-seryl-[protein] + ADP + H(+)</text>
        <dbReference type="Rhea" id="RHEA:17989"/>
        <dbReference type="Rhea" id="RHEA-COMP:9863"/>
        <dbReference type="Rhea" id="RHEA-COMP:11604"/>
        <dbReference type="ChEBI" id="CHEBI:15378"/>
        <dbReference type="ChEBI" id="CHEBI:29999"/>
        <dbReference type="ChEBI" id="CHEBI:30616"/>
        <dbReference type="ChEBI" id="CHEBI:83421"/>
        <dbReference type="ChEBI" id="CHEBI:456216"/>
        <dbReference type="EC" id="2.7.11.1"/>
    </reaction>
</comment>
<gene>
    <name evidence="15" type="ORF">BRARA_H00368</name>
</gene>
<keyword evidence="7" id="KW-0418">Kinase</keyword>
<dbReference type="InterPro" id="IPR000719">
    <property type="entry name" value="Prot_kinase_dom"/>
</dbReference>
<dbReference type="Pfam" id="PF03822">
    <property type="entry name" value="NAF"/>
    <property type="match status" value="1"/>
</dbReference>
<keyword evidence="4" id="KW-0723">Serine/threonine-protein kinase</keyword>
<evidence type="ECO:0000256" key="11">
    <source>
        <dbReference type="PROSITE-ProRule" id="PRU10141"/>
    </source>
</evidence>
<comment type="cofactor">
    <cofactor evidence="1">
        <name>Mn(2+)</name>
        <dbReference type="ChEBI" id="CHEBI:29035"/>
    </cofactor>
</comment>
<dbReference type="PANTHER" id="PTHR43895">
    <property type="entry name" value="CALCIUM/CALMODULIN-DEPENDENT PROTEIN KINASE KINASE-RELATED"/>
    <property type="match status" value="1"/>
</dbReference>
<dbReference type="InterPro" id="IPR011009">
    <property type="entry name" value="Kinase-like_dom_sf"/>
</dbReference>
<keyword evidence="5" id="KW-0808">Transferase</keyword>
<evidence type="ECO:0000256" key="2">
    <source>
        <dbReference type="ARBA" id="ARBA00006234"/>
    </source>
</evidence>
<reference evidence="15 16" key="1">
    <citation type="submission" date="2018-06" db="EMBL/GenBank/DDBJ databases">
        <title>WGS assembly of Brassica rapa FPsc.</title>
        <authorList>
            <person name="Bowman J."/>
            <person name="Kohchi T."/>
            <person name="Yamato K."/>
            <person name="Jenkins J."/>
            <person name="Shu S."/>
            <person name="Ishizaki K."/>
            <person name="Yamaoka S."/>
            <person name="Nishihama R."/>
            <person name="Nakamura Y."/>
            <person name="Berger F."/>
            <person name="Adam C."/>
            <person name="Aki S."/>
            <person name="Althoff F."/>
            <person name="Araki T."/>
            <person name="Arteaga-Vazquez M."/>
            <person name="Balasubrmanian S."/>
            <person name="Bauer D."/>
            <person name="Boehm C."/>
            <person name="Briginshaw L."/>
            <person name="Caballero-Perez J."/>
            <person name="Catarino B."/>
            <person name="Chen F."/>
            <person name="Chiyoda S."/>
            <person name="Chovatia M."/>
            <person name="Davies K."/>
            <person name="Delmans M."/>
            <person name="Demura T."/>
            <person name="Dierschke T."/>
            <person name="Dolan L."/>
            <person name="Dorantes-Acosta A."/>
            <person name="Eklund D."/>
            <person name="Florent S."/>
            <person name="Flores-Sandoval E."/>
            <person name="Fujiyama A."/>
            <person name="Fukuzawa H."/>
            <person name="Galik B."/>
            <person name="Grimanelli D."/>
            <person name="Grimwood J."/>
            <person name="Grossniklaus U."/>
            <person name="Hamada T."/>
            <person name="Haseloff J."/>
            <person name="Hetherington A."/>
            <person name="Higo A."/>
            <person name="Hirakawa Y."/>
            <person name="Hundley H."/>
            <person name="Ikeda Y."/>
            <person name="Inoue K."/>
            <person name="Inoue S."/>
            <person name="Ishida S."/>
            <person name="Jia Q."/>
            <person name="Kakita M."/>
            <person name="Kanazawa T."/>
            <person name="Kawai Y."/>
            <person name="Kawashima T."/>
            <person name="Kennedy M."/>
            <person name="Kinose K."/>
            <person name="Kinoshita T."/>
            <person name="Kohara Y."/>
            <person name="Koide E."/>
            <person name="Komatsu K."/>
            <person name="Kopischke S."/>
            <person name="Kubo M."/>
            <person name="Kyozuka J."/>
            <person name="Lagercrantz U."/>
            <person name="Lin S."/>
            <person name="Lindquist E."/>
            <person name="Lipzen A."/>
            <person name="Lu C."/>
            <person name="Luna E."/>
            <person name="Martienssen R."/>
            <person name="Minamino N."/>
            <person name="Mizutani M."/>
            <person name="Mizutani M."/>
            <person name="Mochizuki N."/>
            <person name="Monte I."/>
            <person name="Mosher R."/>
            <person name="Nagasaki H."/>
            <person name="Nakagami H."/>
            <person name="Naramoto S."/>
            <person name="Nishitani K."/>
            <person name="Ohtani M."/>
            <person name="Okamoto T."/>
            <person name="Okumura M."/>
            <person name="Phillips J."/>
            <person name="Pollak B."/>
            <person name="Reinders A."/>
            <person name="Roevekamp M."/>
            <person name="Sano R."/>
            <person name="Sawa S."/>
            <person name="Schmid M."/>
            <person name="Shirakawa M."/>
            <person name="Solano R."/>
            <person name="Spunde A."/>
            <person name="Suetsugu N."/>
            <person name="Sugano S."/>
            <person name="Sugiyama A."/>
            <person name="Sun R."/>
            <person name="Suzuki Y."/>
            <person name="Takenaka M."/>
            <person name="Takezawa D."/>
            <person name="Tomogane H."/>
            <person name="Tsuzuki M."/>
            <person name="Ueda T."/>
            <person name="Umeda M."/>
            <person name="Ward J."/>
            <person name="Watanabe Y."/>
            <person name="Yazaki K."/>
            <person name="Yokoyama R."/>
            <person name="Yoshitake Y."/>
            <person name="Yotsui I."/>
            <person name="Zachgo S."/>
            <person name="Schmutz J."/>
        </authorList>
    </citation>
    <scope>NUCLEOTIDE SEQUENCE [LARGE SCALE GENOMIC DNA]</scope>
    <source>
        <strain evidence="16">cv. B-3</strain>
    </source>
</reference>
<feature type="domain" description="NAF" evidence="14">
    <location>
        <begin position="145"/>
        <end position="169"/>
    </location>
</feature>
<dbReference type="SUPFAM" id="SSF56112">
    <property type="entry name" value="Protein kinase-like (PK-like)"/>
    <property type="match status" value="2"/>
</dbReference>
<dbReference type="EC" id="2.7.11.1" evidence="3"/>
<dbReference type="GO" id="GO:0005524">
    <property type="term" value="F:ATP binding"/>
    <property type="evidence" value="ECO:0007669"/>
    <property type="project" value="UniProtKB-UniRule"/>
</dbReference>
<comment type="similarity">
    <text evidence="2">Belongs to the protein kinase superfamily. CAMK Ser/Thr protein kinase family. SNF1 subfamily.</text>
</comment>
<keyword evidence="8 11" id="KW-0067">ATP-binding</keyword>
<name>A0A397YCM2_BRACM</name>
<dbReference type="Proteomes" id="UP000264353">
    <property type="component" value="Chromosome A8"/>
</dbReference>
<dbReference type="EMBL" id="CM010635">
    <property type="protein sequence ID" value="RID49574.1"/>
    <property type="molecule type" value="Genomic_DNA"/>
</dbReference>
<dbReference type="FunFam" id="3.30.310.80:FF:000015">
    <property type="entry name" value="Non-specific serine/threonine protein kinase"/>
    <property type="match status" value="1"/>
</dbReference>
<feature type="compositionally biased region" description="Acidic residues" evidence="12">
    <location>
        <begin position="129"/>
        <end position="139"/>
    </location>
</feature>
<protein>
    <recommendedName>
        <fullName evidence="3">non-specific serine/threonine protein kinase</fullName>
        <ecNumber evidence="3">2.7.11.1</ecNumber>
    </recommendedName>
</protein>
<evidence type="ECO:0000256" key="1">
    <source>
        <dbReference type="ARBA" id="ARBA00001936"/>
    </source>
</evidence>
<evidence type="ECO:0000256" key="5">
    <source>
        <dbReference type="ARBA" id="ARBA00022679"/>
    </source>
</evidence>
<proteinExistence type="inferred from homology"/>
<evidence type="ECO:0000256" key="10">
    <source>
        <dbReference type="ARBA" id="ARBA00048679"/>
    </source>
</evidence>
<feature type="domain" description="Protein kinase" evidence="13">
    <location>
        <begin position="11"/>
        <end position="271"/>
    </location>
</feature>
<dbReference type="Gene3D" id="3.30.200.20">
    <property type="entry name" value="Phosphorylase Kinase, domain 1"/>
    <property type="match status" value="1"/>
</dbReference>
<dbReference type="InterPro" id="IPR018451">
    <property type="entry name" value="NAF/FISL_domain"/>
</dbReference>
<feature type="region of interest" description="Disordered" evidence="12">
    <location>
        <begin position="124"/>
        <end position="145"/>
    </location>
</feature>
<dbReference type="GO" id="GO:0106310">
    <property type="term" value="F:protein serine kinase activity"/>
    <property type="evidence" value="ECO:0007669"/>
    <property type="project" value="RHEA"/>
</dbReference>
<evidence type="ECO:0000313" key="15">
    <source>
        <dbReference type="EMBL" id="RID49574.1"/>
    </source>
</evidence>
<dbReference type="PROSITE" id="PS50011">
    <property type="entry name" value="PROTEIN_KINASE_DOM"/>
    <property type="match status" value="1"/>
</dbReference>
<evidence type="ECO:0000259" key="14">
    <source>
        <dbReference type="PROSITE" id="PS50816"/>
    </source>
</evidence>
<dbReference type="GO" id="GO:0004674">
    <property type="term" value="F:protein serine/threonine kinase activity"/>
    <property type="evidence" value="ECO:0007669"/>
    <property type="project" value="UniProtKB-KW"/>
</dbReference>
<dbReference type="CDD" id="cd12195">
    <property type="entry name" value="CIPK_C"/>
    <property type="match status" value="1"/>
</dbReference>
<dbReference type="Pfam" id="PF00069">
    <property type="entry name" value="Pkinase"/>
    <property type="match status" value="1"/>
</dbReference>
<evidence type="ECO:0000256" key="7">
    <source>
        <dbReference type="ARBA" id="ARBA00022777"/>
    </source>
</evidence>
<evidence type="ECO:0000256" key="6">
    <source>
        <dbReference type="ARBA" id="ARBA00022741"/>
    </source>
</evidence>
<feature type="binding site" evidence="11">
    <location>
        <position position="40"/>
    </location>
    <ligand>
        <name>ATP</name>
        <dbReference type="ChEBI" id="CHEBI:30616"/>
    </ligand>
</feature>
<dbReference type="GO" id="GO:0007165">
    <property type="term" value="P:signal transduction"/>
    <property type="evidence" value="ECO:0007669"/>
    <property type="project" value="InterPro"/>
</dbReference>
<dbReference type="Gene3D" id="3.30.310.80">
    <property type="entry name" value="Kinase associated domain 1, KA1"/>
    <property type="match status" value="1"/>
</dbReference>
<dbReference type="PROSITE" id="PS00107">
    <property type="entry name" value="PROTEIN_KINASE_ATP"/>
    <property type="match status" value="1"/>
</dbReference>
<dbReference type="InterPro" id="IPR004041">
    <property type="entry name" value="NAF_dom"/>
</dbReference>
<evidence type="ECO:0000256" key="4">
    <source>
        <dbReference type="ARBA" id="ARBA00022527"/>
    </source>
</evidence>
<dbReference type="PROSITE" id="PS50816">
    <property type="entry name" value="NAF"/>
    <property type="match status" value="1"/>
</dbReference>
<dbReference type="SMART" id="SM00220">
    <property type="entry name" value="S_TKc"/>
    <property type="match status" value="1"/>
</dbReference>
<keyword evidence="6 11" id="KW-0547">Nucleotide-binding</keyword>
<accession>A0A397YCM2</accession>
<evidence type="ECO:0000256" key="12">
    <source>
        <dbReference type="SAM" id="MobiDB-lite"/>
    </source>
</evidence>
<evidence type="ECO:0000256" key="9">
    <source>
        <dbReference type="ARBA" id="ARBA00047899"/>
    </source>
</evidence>
<evidence type="ECO:0000313" key="16">
    <source>
        <dbReference type="Proteomes" id="UP000264353"/>
    </source>
</evidence>
<dbReference type="InterPro" id="IPR017441">
    <property type="entry name" value="Protein_kinase_ATP_BS"/>
</dbReference>
<evidence type="ECO:0000259" key="13">
    <source>
        <dbReference type="PROSITE" id="PS50011"/>
    </source>
</evidence>
<evidence type="ECO:0000256" key="3">
    <source>
        <dbReference type="ARBA" id="ARBA00012513"/>
    </source>
</evidence>
<dbReference type="PANTHER" id="PTHR43895:SF65">
    <property type="entry name" value="CBL-INTERACTING PROTEIN KINASE 21"/>
    <property type="match status" value="1"/>
</dbReference>
<evidence type="ECO:0000256" key="8">
    <source>
        <dbReference type="ARBA" id="ARBA00022840"/>
    </source>
</evidence>
<dbReference type="AlphaFoldDB" id="A0A397YCM2"/>
<sequence>MVTEGMRVGKYELGRTLGEGNSAKVKLATDIVSGQSFAVKIIDKSRTSRLNVPFQIKREIRTLKVLKHPNIVRLHEIFKGDPPVPRWLSPGAKTMIKRMLDPNPVTRMTVASIMANDWFKHEYSPSSCDNEDDEEDVSEEEKSHDSPTIINAFQLIAMSPFLDLSGLFETETVSERQIRFMSNRLATDVMEKIKTILMEMGFCVQKKHTMLKAIREESTRKGQGGLSLTAEVFKMIPSLNMIELRKSHGDSSLYKQLCERLLNEFDASSQR</sequence>
<comment type="catalytic activity">
    <reaction evidence="9">
        <text>L-threonyl-[protein] + ATP = O-phospho-L-threonyl-[protein] + ADP + H(+)</text>
        <dbReference type="Rhea" id="RHEA:46608"/>
        <dbReference type="Rhea" id="RHEA-COMP:11060"/>
        <dbReference type="Rhea" id="RHEA-COMP:11605"/>
        <dbReference type="ChEBI" id="CHEBI:15378"/>
        <dbReference type="ChEBI" id="CHEBI:30013"/>
        <dbReference type="ChEBI" id="CHEBI:30616"/>
        <dbReference type="ChEBI" id="CHEBI:61977"/>
        <dbReference type="ChEBI" id="CHEBI:456216"/>
        <dbReference type="EC" id="2.7.11.1"/>
    </reaction>
</comment>